<feature type="domain" description="Luciferase-like" evidence="6">
    <location>
        <begin position="5"/>
        <end position="351"/>
    </location>
</feature>
<organism evidence="7 8">
    <name type="scientific">Arthrobacter stackebrandtii</name>
    <dbReference type="NCBI Taxonomy" id="272161"/>
    <lineage>
        <taxon>Bacteria</taxon>
        <taxon>Bacillati</taxon>
        <taxon>Actinomycetota</taxon>
        <taxon>Actinomycetes</taxon>
        <taxon>Micrococcales</taxon>
        <taxon>Micrococcaceae</taxon>
        <taxon>Arthrobacter</taxon>
    </lineage>
</organism>
<keyword evidence="3" id="KW-0560">Oxidoreductase</keyword>
<keyword evidence="8" id="KW-1185">Reference proteome</keyword>
<dbReference type="Gene3D" id="3.20.20.30">
    <property type="entry name" value="Luciferase-like domain"/>
    <property type="match status" value="1"/>
</dbReference>
<accession>A0ABS4Z156</accession>
<gene>
    <name evidence="7" type="ORF">JOF48_003488</name>
</gene>
<evidence type="ECO:0000313" key="7">
    <source>
        <dbReference type="EMBL" id="MBP2414689.1"/>
    </source>
</evidence>
<dbReference type="SUPFAM" id="SSF51679">
    <property type="entry name" value="Bacterial luciferase-like"/>
    <property type="match status" value="1"/>
</dbReference>
<dbReference type="GO" id="GO:0004497">
    <property type="term" value="F:monooxygenase activity"/>
    <property type="evidence" value="ECO:0007669"/>
    <property type="project" value="UniProtKB-KW"/>
</dbReference>
<evidence type="ECO:0000256" key="1">
    <source>
        <dbReference type="ARBA" id="ARBA00022630"/>
    </source>
</evidence>
<dbReference type="PANTHER" id="PTHR30011">
    <property type="entry name" value="ALKANESULFONATE MONOOXYGENASE-RELATED"/>
    <property type="match status" value="1"/>
</dbReference>
<sequence length="399" mass="43043">MDHAYWTSLAQTAERGCFDAVFLADGQSQGDITHGPLWNLEPLTLLSAMAAGTERIGLVCTIPASFYEPFPAARMLASLDHISGGRAGWNVVTSMFDAEAQNYGMDTLPVHAERYGRAAEFVQAALALWDSWDADAIRADPAGAYADMSKIRPVHHEGRHFRMAGPLNVPRSPQGRPVLFQAGASEDGRNLAARHAEGVYSVAADLSSAQQYYRDVKARAARAGRDPGQVVVMPGLVSYIGSTAKEAAAARAELDGLVPVAQSLAQLGKFIQQDCISWELDAPVPRLAPASEFSGPAGRYATILRLVETERPTVRQLLDRLAAGGGHCTMAGTPEQVADGIQHWFENGGADGFNLMPPVLPGSLEEFVDRVVPLLQRRGLFRNRYTTRTLRGHLLGVDA</sequence>
<comment type="similarity">
    <text evidence="5">Belongs to the NtaA/SnaA/DszA monooxygenase family.</text>
</comment>
<evidence type="ECO:0000256" key="4">
    <source>
        <dbReference type="ARBA" id="ARBA00023033"/>
    </source>
</evidence>
<evidence type="ECO:0000256" key="5">
    <source>
        <dbReference type="ARBA" id="ARBA00033748"/>
    </source>
</evidence>
<dbReference type="InterPro" id="IPR016215">
    <property type="entry name" value="NTA_MOA"/>
</dbReference>
<evidence type="ECO:0000256" key="3">
    <source>
        <dbReference type="ARBA" id="ARBA00023002"/>
    </source>
</evidence>
<dbReference type="CDD" id="cd01095">
    <property type="entry name" value="Nitrilotriacetate_monoxgenase"/>
    <property type="match status" value="1"/>
</dbReference>
<dbReference type="PANTHER" id="PTHR30011:SF16">
    <property type="entry name" value="C2H2 FINGER DOMAIN TRANSCRIPTION FACTOR (EUROFUNG)-RELATED"/>
    <property type="match status" value="1"/>
</dbReference>
<name>A0ABS4Z156_9MICC</name>
<dbReference type="Pfam" id="PF00296">
    <property type="entry name" value="Bac_luciferase"/>
    <property type="match status" value="1"/>
</dbReference>
<proteinExistence type="inferred from homology"/>
<dbReference type="Proteomes" id="UP000711614">
    <property type="component" value="Unassembled WGS sequence"/>
</dbReference>
<dbReference type="InterPro" id="IPR011251">
    <property type="entry name" value="Luciferase-like_dom"/>
</dbReference>
<dbReference type="PIRSF" id="PIRSF000337">
    <property type="entry name" value="NTA_MOA"/>
    <property type="match status" value="1"/>
</dbReference>
<protein>
    <submittedName>
        <fullName evidence="7">FMN-dependent oxidoreductase (Nitrilotriacetate monooxygenase family)</fullName>
    </submittedName>
</protein>
<reference evidence="7 8" key="1">
    <citation type="submission" date="2021-03" db="EMBL/GenBank/DDBJ databases">
        <title>Sequencing the genomes of 1000 actinobacteria strains.</title>
        <authorList>
            <person name="Klenk H.-P."/>
        </authorList>
    </citation>
    <scope>NUCLEOTIDE SEQUENCE [LARGE SCALE GENOMIC DNA]</scope>
    <source>
        <strain evidence="7 8">DSM 16005</strain>
    </source>
</reference>
<keyword evidence="4 7" id="KW-0503">Monooxygenase</keyword>
<keyword evidence="2" id="KW-0288">FMN</keyword>
<evidence type="ECO:0000256" key="2">
    <source>
        <dbReference type="ARBA" id="ARBA00022643"/>
    </source>
</evidence>
<dbReference type="EMBL" id="JAGIOI010000001">
    <property type="protein sequence ID" value="MBP2414689.1"/>
    <property type="molecule type" value="Genomic_DNA"/>
</dbReference>
<keyword evidence="1" id="KW-0285">Flavoprotein</keyword>
<evidence type="ECO:0000259" key="6">
    <source>
        <dbReference type="Pfam" id="PF00296"/>
    </source>
</evidence>
<dbReference type="InterPro" id="IPR036661">
    <property type="entry name" value="Luciferase-like_sf"/>
</dbReference>
<dbReference type="InterPro" id="IPR051260">
    <property type="entry name" value="Diverse_substr_monoxygenases"/>
</dbReference>
<evidence type="ECO:0000313" key="8">
    <source>
        <dbReference type="Proteomes" id="UP000711614"/>
    </source>
</evidence>
<dbReference type="NCBIfam" id="TIGR03860">
    <property type="entry name" value="FMN_nitrolo"/>
    <property type="match status" value="1"/>
</dbReference>
<comment type="caution">
    <text evidence="7">The sequence shown here is derived from an EMBL/GenBank/DDBJ whole genome shotgun (WGS) entry which is preliminary data.</text>
</comment>